<evidence type="ECO:0000313" key="5">
    <source>
        <dbReference type="EMBL" id="KYN04403.1"/>
    </source>
</evidence>
<evidence type="ECO:0000259" key="3">
    <source>
        <dbReference type="Pfam" id="PF21788"/>
    </source>
</evidence>
<feature type="domain" description="THAP9-like helix-turn-helix" evidence="1">
    <location>
        <begin position="33"/>
        <end position="114"/>
    </location>
</feature>
<dbReference type="Proteomes" id="UP000078542">
    <property type="component" value="Unassembled WGS sequence"/>
</dbReference>
<feature type="domain" description="Transposable element P transposase-like RNase H" evidence="2">
    <location>
        <begin position="120"/>
        <end position="259"/>
    </location>
</feature>
<feature type="domain" description="Transposable element P transposase-like RNase H C-terminal" evidence="4">
    <location>
        <begin position="399"/>
        <end position="427"/>
    </location>
</feature>
<evidence type="ECO:0000259" key="2">
    <source>
        <dbReference type="Pfam" id="PF21787"/>
    </source>
</evidence>
<dbReference type="InterPro" id="IPR021896">
    <property type="entry name" value="THAP9-like_HTH"/>
</dbReference>
<dbReference type="Pfam" id="PF21788">
    <property type="entry name" value="TNP-like_GBD"/>
    <property type="match status" value="1"/>
</dbReference>
<dbReference type="PANTHER" id="PTHR47577">
    <property type="entry name" value="THAP DOMAIN-CONTAINING PROTEIN 6"/>
    <property type="match status" value="1"/>
</dbReference>
<dbReference type="STRING" id="456900.A0A151IK08"/>
<dbReference type="InterPro" id="IPR048365">
    <property type="entry name" value="TNP-like_RNaseH_N"/>
</dbReference>
<reference evidence="5 6" key="1">
    <citation type="submission" date="2016-03" db="EMBL/GenBank/DDBJ databases">
        <title>Cyphomyrmex costatus WGS genome.</title>
        <authorList>
            <person name="Nygaard S."/>
            <person name="Hu H."/>
            <person name="Boomsma J."/>
            <person name="Zhang G."/>
        </authorList>
    </citation>
    <scope>NUCLEOTIDE SEQUENCE [LARGE SCALE GENOMIC DNA]</scope>
    <source>
        <strain evidence="5">MS0001</strain>
        <tissue evidence="5">Whole body</tissue>
    </source>
</reference>
<keyword evidence="6" id="KW-1185">Reference proteome</keyword>
<evidence type="ECO:0000259" key="1">
    <source>
        <dbReference type="Pfam" id="PF12017"/>
    </source>
</evidence>
<protein>
    <submittedName>
        <fullName evidence="5">THAP domain-containing protein 9</fullName>
    </submittedName>
</protein>
<gene>
    <name evidence="5" type="ORF">ALC62_04736</name>
</gene>
<proteinExistence type="predicted"/>
<dbReference type="AlphaFoldDB" id="A0A151IK08"/>
<organism evidence="5 6">
    <name type="scientific">Cyphomyrmex costatus</name>
    <dbReference type="NCBI Taxonomy" id="456900"/>
    <lineage>
        <taxon>Eukaryota</taxon>
        <taxon>Metazoa</taxon>
        <taxon>Ecdysozoa</taxon>
        <taxon>Arthropoda</taxon>
        <taxon>Hexapoda</taxon>
        <taxon>Insecta</taxon>
        <taxon>Pterygota</taxon>
        <taxon>Neoptera</taxon>
        <taxon>Endopterygota</taxon>
        <taxon>Hymenoptera</taxon>
        <taxon>Apocrita</taxon>
        <taxon>Aculeata</taxon>
        <taxon>Formicoidea</taxon>
        <taxon>Formicidae</taxon>
        <taxon>Myrmicinae</taxon>
        <taxon>Cyphomyrmex</taxon>
    </lineage>
</organism>
<dbReference type="Pfam" id="PF21787">
    <property type="entry name" value="TNP-like_RNaseH_N"/>
    <property type="match status" value="1"/>
</dbReference>
<evidence type="ECO:0000259" key="4">
    <source>
        <dbReference type="Pfam" id="PF21789"/>
    </source>
</evidence>
<dbReference type="PANTHER" id="PTHR47577:SF2">
    <property type="entry name" value="THAP DOMAIN CONTAINING 9"/>
    <property type="match status" value="1"/>
</dbReference>
<sequence length="667" mass="78126">MKEKSQAQEIQELKTKLRYKQARLLTVTALLKQLKRGNNSNNALEEILLRKFSGFNLELLKNITDNYKTAKKRRCYSKKIKELASTLYFYSPKAYKFVRSQYVYLPRQSILKKWVGEASCEPGFIKEVFDFLKEEAKKSEFVRDVGLIFDAMAIRTQEIVDNKENTLRGRVDYGNAATELKLQINSNDFVKEVLAFQIVSYKHAFKMPIAHFIINGITATNQNKLLDLTIKKLYDVGITVHTLTSDGSQVNLSTYELLGCNFKLDEMKTFFKHPNLQTDIHVIMDPYAISYLRDHCKLKEFYGSEATTEFLYMFDRIFDLMNSRNIFGKDYNKTPLKWSNLKYWNEIFVETEQYIRTLRGQVRKTFALGFLINICSFRNFAMYLLCPDGDKCFTYFLTYKCSQDQIELYFSCLRLRGGWNNNPNIMQVLWSVRRLFYRNSVEPSINSNCLSEGFELSPAFEFWKSTRALQDVNCTDRDNRELKNLMMRLEHVELSYYQRNILYYIAGNVTNKFMQKFQCSYCHKIVVASSHSKDHNYYNFDSGFLDFVNRGKLKIPSKCIFETIIFCEKAFKTEITVGFNGNINFKNKITAAAIKQFMPLLKTLFKPDHPIVETSNLCEEIKIIKFVVALYTKIRLYAYAKTNTLKYLGSKATLRQKLSKTILFLHV</sequence>
<dbReference type="Pfam" id="PF21789">
    <property type="entry name" value="TNP-like_RNaseH_C"/>
    <property type="match status" value="1"/>
</dbReference>
<name>A0A151IK08_9HYME</name>
<accession>A0A151IK08</accession>
<dbReference type="InterPro" id="IPR048367">
    <property type="entry name" value="TNP-like_RNaseH_C"/>
</dbReference>
<dbReference type="EMBL" id="KQ977277">
    <property type="protein sequence ID" value="KYN04403.1"/>
    <property type="molecule type" value="Genomic_DNA"/>
</dbReference>
<feature type="domain" description="Transposable element P transposase-like GTP-binding insertion" evidence="3">
    <location>
        <begin position="288"/>
        <end position="333"/>
    </location>
</feature>
<dbReference type="Pfam" id="PF12017">
    <property type="entry name" value="Tnp_P_element"/>
    <property type="match status" value="1"/>
</dbReference>
<evidence type="ECO:0000313" key="6">
    <source>
        <dbReference type="Proteomes" id="UP000078542"/>
    </source>
</evidence>
<dbReference type="InterPro" id="IPR048366">
    <property type="entry name" value="TNP-like_GBD"/>
</dbReference>